<gene>
    <name evidence="2" type="ORF">A0Y42_01940</name>
</gene>
<organism evidence="2">
    <name type="scientific">Campylobacter lari</name>
    <dbReference type="NCBI Taxonomy" id="201"/>
    <lineage>
        <taxon>Bacteria</taxon>
        <taxon>Pseudomonadati</taxon>
        <taxon>Campylobacterota</taxon>
        <taxon>Epsilonproteobacteria</taxon>
        <taxon>Campylobacterales</taxon>
        <taxon>Campylobacteraceae</taxon>
        <taxon>Campylobacter</taxon>
    </lineage>
</organism>
<sequence>MKILQICILILCFHLSLYAKIITTSTTNSSTGEGIGASREEAINNAIIEAIGKLNGVNIDSTKQSFVGVNSNNKKTNIEDSYKEQIIKATKGRVDAYEIDSVVQENDKYIANVTIFKTTTHKKYQIPGYKPDGRRSITVFNTSSKYQELGNILQQKIITDLIQSRKFNVLDRDSKGYYEMEKALINSSNTHKDEIYKLKNVLATDYILLFHVGGVDLKTKGNKNKIDVVLDYRVLLFATRQIKFSNTLTMSASVKGDSLVANEKLSEKIAKKISDDILNAIYPLKIAQVNNNEVVFSQTLDSDEIYECYSLGEVVKDAYTKENTARIETKSGKVQITRSTPKLSYAKILEGSVKKGDVCRPLDDVNMGVEKQHSVNPNGTVNLGW</sequence>
<keyword evidence="1" id="KW-0732">Signal</keyword>
<proteinExistence type="predicted"/>
<accession>A0A5L8WC06</accession>
<feature type="chain" id="PRO_5024381889" evidence="1">
    <location>
        <begin position="20"/>
        <end position="385"/>
    </location>
</feature>
<dbReference type="EMBL" id="AACKMK010000002">
    <property type="protein sequence ID" value="EAK9939584.1"/>
    <property type="molecule type" value="Genomic_DNA"/>
</dbReference>
<comment type="caution">
    <text evidence="2">The sequence shown here is derived from an EMBL/GenBank/DDBJ whole genome shotgun (WGS) entry which is preliminary data.</text>
</comment>
<evidence type="ECO:0000313" key="2">
    <source>
        <dbReference type="EMBL" id="EAK9939584.1"/>
    </source>
</evidence>
<dbReference type="AlphaFoldDB" id="A0A5L8WC06"/>
<reference evidence="2" key="1">
    <citation type="submission" date="2018-05" db="EMBL/GenBank/DDBJ databases">
        <authorList>
            <consortium name="PulseNet: The National Subtyping Network for Foodborne Disease Surveillance"/>
            <person name="Tarr C.L."/>
            <person name="Trees E."/>
            <person name="Katz L.S."/>
            <person name="Carleton-Romer H.A."/>
            <person name="Stroika S."/>
            <person name="Kucerova Z."/>
            <person name="Roache K.F."/>
            <person name="Sabol A.L."/>
            <person name="Besser J."/>
            <person name="Gerner-Smidt P."/>
        </authorList>
    </citation>
    <scope>NUCLEOTIDE SEQUENCE</scope>
    <source>
        <strain evidence="2">2008D-7097</strain>
    </source>
</reference>
<feature type="signal peptide" evidence="1">
    <location>
        <begin position="1"/>
        <end position="19"/>
    </location>
</feature>
<protein>
    <submittedName>
        <fullName evidence="2">Cyclic pyranopterin monophosphate synthase MoaC</fullName>
    </submittedName>
</protein>
<name>A0A5L8WC06_CAMLA</name>
<evidence type="ECO:0000256" key="1">
    <source>
        <dbReference type="SAM" id="SignalP"/>
    </source>
</evidence>